<dbReference type="InterPro" id="IPR011001">
    <property type="entry name" value="Saposin-like"/>
</dbReference>
<protein>
    <submittedName>
        <fullName evidence="5">Saposin B-type domain-containing protein</fullName>
    </submittedName>
</protein>
<dbReference type="PROSITE" id="PS50015">
    <property type="entry name" value="SAP_B"/>
    <property type="match status" value="1"/>
</dbReference>
<accession>A0A914UIF9</accession>
<dbReference type="WBParaSite" id="PSAMB.scaffold103size79677.g1897.t1">
    <property type="protein sequence ID" value="PSAMB.scaffold103size79677.g1897.t1"/>
    <property type="gene ID" value="PSAMB.scaffold103size79677.g1897"/>
</dbReference>
<evidence type="ECO:0000256" key="2">
    <source>
        <dbReference type="SAM" id="SignalP"/>
    </source>
</evidence>
<reference evidence="5" key="1">
    <citation type="submission" date="2022-11" db="UniProtKB">
        <authorList>
            <consortium name="WormBaseParasite"/>
        </authorList>
    </citation>
    <scope>IDENTIFICATION</scope>
</reference>
<evidence type="ECO:0000313" key="5">
    <source>
        <dbReference type="WBParaSite" id="PSAMB.scaffold103size79677.g1897.t1"/>
    </source>
</evidence>
<evidence type="ECO:0000259" key="3">
    <source>
        <dbReference type="PROSITE" id="PS50015"/>
    </source>
</evidence>
<evidence type="ECO:0000256" key="1">
    <source>
        <dbReference type="ARBA" id="ARBA00023157"/>
    </source>
</evidence>
<dbReference type="Gene3D" id="1.10.225.10">
    <property type="entry name" value="Saposin-like"/>
    <property type="match status" value="1"/>
</dbReference>
<organism evidence="4 5">
    <name type="scientific">Plectus sambesii</name>
    <dbReference type="NCBI Taxonomy" id="2011161"/>
    <lineage>
        <taxon>Eukaryota</taxon>
        <taxon>Metazoa</taxon>
        <taxon>Ecdysozoa</taxon>
        <taxon>Nematoda</taxon>
        <taxon>Chromadorea</taxon>
        <taxon>Plectida</taxon>
        <taxon>Plectina</taxon>
        <taxon>Plectoidea</taxon>
        <taxon>Plectidae</taxon>
        <taxon>Plectus</taxon>
    </lineage>
</organism>
<keyword evidence="2" id="KW-0732">Signal</keyword>
<evidence type="ECO:0000313" key="4">
    <source>
        <dbReference type="Proteomes" id="UP000887566"/>
    </source>
</evidence>
<dbReference type="Proteomes" id="UP000887566">
    <property type="component" value="Unplaced"/>
</dbReference>
<feature type="signal peptide" evidence="2">
    <location>
        <begin position="1"/>
        <end position="18"/>
    </location>
</feature>
<feature type="domain" description="Saposin B-type" evidence="3">
    <location>
        <begin position="31"/>
        <end position="114"/>
    </location>
</feature>
<dbReference type="SUPFAM" id="SSF47862">
    <property type="entry name" value="Saposin"/>
    <property type="match status" value="1"/>
</dbReference>
<dbReference type="InterPro" id="IPR008139">
    <property type="entry name" value="SaposinB_dom"/>
</dbReference>
<dbReference type="AlphaFoldDB" id="A0A914UIF9"/>
<proteinExistence type="predicted"/>
<dbReference type="SMART" id="SM00741">
    <property type="entry name" value="SapB"/>
    <property type="match status" value="1"/>
</dbReference>
<keyword evidence="1" id="KW-1015">Disulfide bond</keyword>
<keyword evidence="4" id="KW-1185">Reference proteome</keyword>
<name>A0A914UIF9_9BILA</name>
<feature type="chain" id="PRO_5037816455" evidence="2">
    <location>
        <begin position="19"/>
        <end position="114"/>
    </location>
</feature>
<sequence length="114" mass="12634">MKLSCVVLAIVFIALTVAEEHQENKKQKDDDAITCVVCQMTLHTIINKMESSPDTLNAMGQQMTGACNEMPDEDGRTTCRDLIGDHFPEVFHNLVQAPIMQPETMCKNIGICPP</sequence>